<dbReference type="Gene3D" id="3.30.1540.10">
    <property type="entry name" value="formyl-coa transferase, domain 3"/>
    <property type="match status" value="1"/>
</dbReference>
<dbReference type="InterPro" id="IPR044855">
    <property type="entry name" value="CoA-Trfase_III_dom3_sf"/>
</dbReference>
<dbReference type="SUPFAM" id="SSF89796">
    <property type="entry name" value="CoA-transferase family III (CaiB/BaiF)"/>
    <property type="match status" value="1"/>
</dbReference>
<reference evidence="1" key="2">
    <citation type="submission" date="2020-09" db="EMBL/GenBank/DDBJ databases">
        <authorList>
            <person name="Sun Q."/>
            <person name="Zhou Y."/>
        </authorList>
    </citation>
    <scope>NUCLEOTIDE SEQUENCE</scope>
    <source>
        <strain evidence="1">CGMCC 1.15254</strain>
    </source>
</reference>
<protein>
    <submittedName>
        <fullName evidence="1">CoA transferase</fullName>
    </submittedName>
</protein>
<dbReference type="Pfam" id="PF02515">
    <property type="entry name" value="CoA_transf_3"/>
    <property type="match status" value="1"/>
</dbReference>
<dbReference type="InterPro" id="IPR023606">
    <property type="entry name" value="CoA-Trfase_III_dom_1_sf"/>
</dbReference>
<gene>
    <name evidence="1" type="ORF">GCM10011332_17870</name>
</gene>
<keyword evidence="2" id="KW-1185">Reference proteome</keyword>
<reference evidence="1" key="1">
    <citation type="journal article" date="2014" name="Int. J. Syst. Evol. Microbiol.">
        <title>Complete genome sequence of Corynebacterium casei LMG S-19264T (=DSM 44701T), isolated from a smear-ripened cheese.</title>
        <authorList>
            <consortium name="US DOE Joint Genome Institute (JGI-PGF)"/>
            <person name="Walter F."/>
            <person name="Albersmeier A."/>
            <person name="Kalinowski J."/>
            <person name="Ruckert C."/>
        </authorList>
    </citation>
    <scope>NUCLEOTIDE SEQUENCE</scope>
    <source>
        <strain evidence="1">CGMCC 1.15254</strain>
    </source>
</reference>
<sequence length="362" mass="39700">MFDNCLENILVLDLSQYIPGPFATMTLRDLGADVIKVEPPVGDPMRFAFMEGEDGISPLYKQLNAGKSVVKIDLKSTEGKAAFTKLVKKADVLLESFRPGVMGRLGFDHDTLKQMNPKLVHCALSGYGQNGPYAQVAGHDMTYVALTGALSQTGHKDCGPVPIFPPLADHSGAMQAVSSILAALFRRERTGQGAFIDVSLFEAALSWNYLSLTPAAKGKVDACGQGELTGGAAAWYGIYETKDNRHFAFAPIEPKFWQNFCKAVGREDLIARQNEPQPQDDLIATLRDLFKMRTLDEWAALLLPADCCMEPIHSPDAVLTHPHVQARQIAFGDEIRFPAWVDNQPPKARPAMKEVTIESLLE</sequence>
<evidence type="ECO:0000313" key="1">
    <source>
        <dbReference type="EMBL" id="GGF64226.1"/>
    </source>
</evidence>
<dbReference type="Proteomes" id="UP000632498">
    <property type="component" value="Unassembled WGS sequence"/>
</dbReference>
<dbReference type="PANTHER" id="PTHR48228">
    <property type="entry name" value="SUCCINYL-COA--D-CITRAMALATE COA-TRANSFERASE"/>
    <property type="match status" value="1"/>
</dbReference>
<dbReference type="GO" id="GO:0016740">
    <property type="term" value="F:transferase activity"/>
    <property type="evidence" value="ECO:0007669"/>
    <property type="project" value="UniProtKB-KW"/>
</dbReference>
<accession>A0A917BYX3</accession>
<organism evidence="1 2">
    <name type="scientific">Terasakiella brassicae</name>
    <dbReference type="NCBI Taxonomy" id="1634917"/>
    <lineage>
        <taxon>Bacteria</taxon>
        <taxon>Pseudomonadati</taxon>
        <taxon>Pseudomonadota</taxon>
        <taxon>Alphaproteobacteria</taxon>
        <taxon>Rhodospirillales</taxon>
        <taxon>Terasakiellaceae</taxon>
        <taxon>Terasakiella</taxon>
    </lineage>
</organism>
<keyword evidence="1" id="KW-0808">Transferase</keyword>
<dbReference type="InterPro" id="IPR003673">
    <property type="entry name" value="CoA-Trfase_fam_III"/>
</dbReference>
<proteinExistence type="predicted"/>
<evidence type="ECO:0000313" key="2">
    <source>
        <dbReference type="Proteomes" id="UP000632498"/>
    </source>
</evidence>
<dbReference type="InterPro" id="IPR050509">
    <property type="entry name" value="CoA-transferase_III"/>
</dbReference>
<dbReference type="EMBL" id="BMHV01000011">
    <property type="protein sequence ID" value="GGF64226.1"/>
    <property type="molecule type" value="Genomic_DNA"/>
</dbReference>
<dbReference type="RefSeq" id="WP_188664012.1">
    <property type="nucleotide sequence ID" value="NZ_BMHV01000011.1"/>
</dbReference>
<dbReference type="Gene3D" id="3.40.50.10540">
    <property type="entry name" value="Crotonobetainyl-coa:carnitine coa-transferase, domain 1"/>
    <property type="match status" value="1"/>
</dbReference>
<name>A0A917BYX3_9PROT</name>
<dbReference type="PANTHER" id="PTHR48228:SF5">
    <property type="entry name" value="ALPHA-METHYLACYL-COA RACEMASE"/>
    <property type="match status" value="1"/>
</dbReference>
<dbReference type="AlphaFoldDB" id="A0A917BYX3"/>
<comment type="caution">
    <text evidence="1">The sequence shown here is derived from an EMBL/GenBank/DDBJ whole genome shotgun (WGS) entry which is preliminary data.</text>
</comment>